<feature type="non-terminal residue" evidence="4">
    <location>
        <position position="1"/>
    </location>
</feature>
<dbReference type="STRING" id="6945.B7Q3C6"/>
<protein>
    <recommendedName>
        <fullName evidence="3">DDE Tnp4 domain-containing protein</fullName>
    </recommendedName>
</protein>
<comment type="cofactor">
    <cofactor evidence="1">
        <name>a divalent metal cation</name>
        <dbReference type="ChEBI" id="CHEBI:60240"/>
    </cofactor>
</comment>
<dbReference type="GO" id="GO:0046872">
    <property type="term" value="F:metal ion binding"/>
    <property type="evidence" value="ECO:0007669"/>
    <property type="project" value="UniProtKB-KW"/>
</dbReference>
<dbReference type="PANTHER" id="PTHR23080">
    <property type="entry name" value="THAP DOMAIN PROTEIN"/>
    <property type="match status" value="1"/>
</dbReference>
<dbReference type="PaxDb" id="6945-B7Q3C6"/>
<name>B7Q3C6_IXOSC</name>
<organism>
    <name type="scientific">Ixodes scapularis</name>
    <name type="common">Black-legged tick</name>
    <name type="synonym">Deer tick</name>
    <dbReference type="NCBI Taxonomy" id="6945"/>
    <lineage>
        <taxon>Eukaryota</taxon>
        <taxon>Metazoa</taxon>
        <taxon>Ecdysozoa</taxon>
        <taxon>Arthropoda</taxon>
        <taxon>Chelicerata</taxon>
        <taxon>Arachnida</taxon>
        <taxon>Acari</taxon>
        <taxon>Parasitiformes</taxon>
        <taxon>Ixodida</taxon>
        <taxon>Ixodoidea</taxon>
        <taxon>Ixodidae</taxon>
        <taxon>Ixodinae</taxon>
        <taxon>Ixodes</taxon>
    </lineage>
</organism>
<evidence type="ECO:0000313" key="4">
    <source>
        <dbReference type="EMBL" id="EEC13348.1"/>
    </source>
</evidence>
<dbReference type="Pfam" id="PF13359">
    <property type="entry name" value="DDE_Tnp_4"/>
    <property type="match status" value="1"/>
</dbReference>
<reference evidence="4" key="1">
    <citation type="submission" date="2008-03" db="EMBL/GenBank/DDBJ databases">
        <title>Annotation of Ixodes scapularis.</title>
        <authorList>
            <consortium name="Ixodes scapularis Genome Project Consortium"/>
            <person name="Caler E."/>
            <person name="Hannick L.I."/>
            <person name="Bidwell S."/>
            <person name="Joardar V."/>
            <person name="Thiagarajan M."/>
            <person name="Amedeo P."/>
            <person name="Galinsky K.J."/>
            <person name="Schobel S."/>
            <person name="Inman J."/>
            <person name="Hostetler J."/>
            <person name="Miller J."/>
            <person name="Hammond M."/>
            <person name="Megy K."/>
            <person name="Lawson D."/>
            <person name="Kodira C."/>
            <person name="Sutton G."/>
            <person name="Meyer J."/>
            <person name="Hill C.A."/>
            <person name="Birren B."/>
            <person name="Nene V."/>
            <person name="Collins F."/>
            <person name="Alarcon-Chaidez F."/>
            <person name="Wikel S."/>
            <person name="Strausberg R."/>
        </authorList>
    </citation>
    <scope>NUCLEOTIDE SEQUENCE [LARGE SCALE GENOMIC DNA]</scope>
    <source>
        <strain evidence="4">Wikel colony</strain>
    </source>
</reference>
<feature type="domain" description="DDE Tnp4" evidence="3">
    <location>
        <begin position="17"/>
        <end position="154"/>
    </location>
</feature>
<dbReference type="HOGENOM" id="CLU_025643_3_0_1"/>
<keyword evidence="2" id="KW-0479">Metal-binding</keyword>
<dbReference type="AlphaFoldDB" id="B7Q3C6"/>
<dbReference type="InterPro" id="IPR027806">
    <property type="entry name" value="HARBI1_dom"/>
</dbReference>
<dbReference type="OrthoDB" id="6484926at2759"/>
<gene>
    <name evidence="4" type="ORF">IscW_ISCW024614</name>
</gene>
<evidence type="ECO:0000256" key="2">
    <source>
        <dbReference type="ARBA" id="ARBA00022723"/>
    </source>
</evidence>
<dbReference type="PANTHER" id="PTHR23080:SF141">
    <property type="entry name" value="TRANSPOSASE HELIX-TURN-HELIX DOMAIN-CONTAINING PROTEIN"/>
    <property type="match status" value="1"/>
</dbReference>
<dbReference type="EMBL" id="DS848888">
    <property type="protein sequence ID" value="EEC13348.1"/>
    <property type="molecule type" value="Genomic_DNA"/>
</dbReference>
<dbReference type="VEuPathDB" id="VectorBase:ISCI024614"/>
<evidence type="ECO:0000256" key="1">
    <source>
        <dbReference type="ARBA" id="ARBA00001968"/>
    </source>
</evidence>
<sequence length="162" mass="18370">LPEAFRDTMFTHARRIIDCTEVFIQRPTSLSAQSQTSPSYEHHNTIKGLVVIAPSEAITFLSQAWGGRVSDKEPMQKCGILNIVEQDDVFLVDRGFRCEEMFAVKGAKIVMPSLTKLQPQLSGEVTQSRELSRVQIHVERAIERLKTFRILQSATCQLHQDE</sequence>
<dbReference type="VEuPathDB" id="VectorBase:ISCP_030113"/>
<accession>B7Q3C6</accession>
<evidence type="ECO:0000259" key="3">
    <source>
        <dbReference type="Pfam" id="PF13359"/>
    </source>
</evidence>
<dbReference type="VEuPathDB" id="VectorBase:ISCW024614"/>
<proteinExistence type="predicted"/>